<name>A0A919V8D5_9ACTN</name>
<evidence type="ECO:0000313" key="1">
    <source>
        <dbReference type="EMBL" id="GII93107.1"/>
    </source>
</evidence>
<gene>
    <name evidence="1" type="ORF">Ssi02_33380</name>
</gene>
<organism evidence="1 2">
    <name type="scientific">Sinosporangium siamense</name>
    <dbReference type="NCBI Taxonomy" id="1367973"/>
    <lineage>
        <taxon>Bacteria</taxon>
        <taxon>Bacillati</taxon>
        <taxon>Actinomycetota</taxon>
        <taxon>Actinomycetes</taxon>
        <taxon>Streptosporangiales</taxon>
        <taxon>Streptosporangiaceae</taxon>
        <taxon>Sinosporangium</taxon>
    </lineage>
</organism>
<proteinExistence type="predicted"/>
<evidence type="ECO:0000313" key="2">
    <source>
        <dbReference type="Proteomes" id="UP000606172"/>
    </source>
</evidence>
<dbReference type="AlphaFoldDB" id="A0A919V8D5"/>
<dbReference type="Proteomes" id="UP000606172">
    <property type="component" value="Unassembled WGS sequence"/>
</dbReference>
<comment type="caution">
    <text evidence="1">The sequence shown here is derived from an EMBL/GenBank/DDBJ whole genome shotgun (WGS) entry which is preliminary data.</text>
</comment>
<protein>
    <submittedName>
        <fullName evidence="1">Uncharacterized protein</fullName>
    </submittedName>
</protein>
<keyword evidence="2" id="KW-1185">Reference proteome</keyword>
<reference evidence="1" key="1">
    <citation type="submission" date="2021-01" db="EMBL/GenBank/DDBJ databases">
        <title>Whole genome shotgun sequence of Sinosporangium siamense NBRC 109515.</title>
        <authorList>
            <person name="Komaki H."/>
            <person name="Tamura T."/>
        </authorList>
    </citation>
    <scope>NUCLEOTIDE SEQUENCE</scope>
    <source>
        <strain evidence="1">NBRC 109515</strain>
    </source>
</reference>
<sequence>MTPRFGARLAVAITPSDVGKRVTVRRADQGGFRDVVGTLISWTDGTLTIVRRDGTVAEISEKSLVAAKVVVPR</sequence>
<accession>A0A919V8D5</accession>
<dbReference type="EMBL" id="BOOW01000020">
    <property type="protein sequence ID" value="GII93107.1"/>
    <property type="molecule type" value="Genomic_DNA"/>
</dbReference>
<dbReference type="RefSeq" id="WP_239128957.1">
    <property type="nucleotide sequence ID" value="NZ_BOOW01000020.1"/>
</dbReference>